<evidence type="ECO:0000313" key="6">
    <source>
        <dbReference type="EMBL" id="CAD6235012.1"/>
    </source>
</evidence>
<dbReference type="GO" id="GO:0009654">
    <property type="term" value="C:photosystem II oxygen evolving complex"/>
    <property type="evidence" value="ECO:0007669"/>
    <property type="project" value="InterPro"/>
</dbReference>
<evidence type="ECO:0000256" key="1">
    <source>
        <dbReference type="ARBA" id="ARBA00004170"/>
    </source>
</evidence>
<dbReference type="AlphaFoldDB" id="A0A811P080"/>
<name>A0A811P080_9POAL</name>
<comment type="caution">
    <text evidence="6">The sequence shown here is derived from an EMBL/GenBank/DDBJ whole genome shotgun (WGS) entry which is preliminary data.</text>
</comment>
<comment type="similarity">
    <text evidence="5">Belongs to the Psb28 family.</text>
</comment>
<keyword evidence="2 5" id="KW-0602">Photosynthesis</keyword>
<organism evidence="6 7">
    <name type="scientific">Miscanthus lutarioriparius</name>
    <dbReference type="NCBI Taxonomy" id="422564"/>
    <lineage>
        <taxon>Eukaryota</taxon>
        <taxon>Viridiplantae</taxon>
        <taxon>Streptophyta</taxon>
        <taxon>Embryophyta</taxon>
        <taxon>Tracheophyta</taxon>
        <taxon>Spermatophyta</taxon>
        <taxon>Magnoliopsida</taxon>
        <taxon>Liliopsida</taxon>
        <taxon>Poales</taxon>
        <taxon>Poaceae</taxon>
        <taxon>PACMAD clade</taxon>
        <taxon>Panicoideae</taxon>
        <taxon>Andropogonodae</taxon>
        <taxon>Andropogoneae</taxon>
        <taxon>Saccharinae</taxon>
        <taxon>Miscanthus</taxon>
    </lineage>
</organism>
<dbReference type="GO" id="GO:0015979">
    <property type="term" value="P:photosynthesis"/>
    <property type="evidence" value="ECO:0007669"/>
    <property type="project" value="UniProtKB-KW"/>
</dbReference>
<keyword evidence="3" id="KW-0472">Membrane</keyword>
<sequence length="66" mass="7140">MPIGTNNHHVDDAQAIQFIRGTDEQTIPDVRLTKSRDGSNGVASFMFEQPSVFDSSAELGTSRAST</sequence>
<gene>
    <name evidence="6" type="ORF">NCGR_LOCUS23384</name>
</gene>
<evidence type="ECO:0000313" key="7">
    <source>
        <dbReference type="Proteomes" id="UP000604825"/>
    </source>
</evidence>
<dbReference type="GO" id="GO:0009535">
    <property type="term" value="C:chloroplast thylakoid membrane"/>
    <property type="evidence" value="ECO:0007669"/>
    <property type="project" value="TreeGrafter"/>
</dbReference>
<dbReference type="Gene3D" id="2.40.30.220">
    <property type="entry name" value="Photosystem II Psb28"/>
    <property type="match status" value="1"/>
</dbReference>
<protein>
    <recommendedName>
        <fullName evidence="5">Photosystem II reaction center Psb28 protein</fullName>
    </recommendedName>
</protein>
<dbReference type="PANTHER" id="PTHR34963:SF2">
    <property type="entry name" value="PHOTOSYSTEM II REACTION CENTER PSB28 PROTEIN, CHLOROPLASTIC"/>
    <property type="match status" value="1"/>
</dbReference>
<evidence type="ECO:0000256" key="2">
    <source>
        <dbReference type="ARBA" id="ARBA00022531"/>
    </source>
</evidence>
<comment type="subcellular location">
    <subcellularLocation>
        <location evidence="1">Membrane</location>
        <topology evidence="1">Peripheral membrane protein</topology>
    </subcellularLocation>
</comment>
<evidence type="ECO:0000256" key="4">
    <source>
        <dbReference type="ARBA" id="ARBA00023276"/>
    </source>
</evidence>
<dbReference type="Pfam" id="PF03912">
    <property type="entry name" value="Psb28"/>
    <property type="match status" value="1"/>
</dbReference>
<dbReference type="Proteomes" id="UP000604825">
    <property type="component" value="Unassembled WGS sequence"/>
</dbReference>
<proteinExistence type="inferred from homology"/>
<keyword evidence="7" id="KW-1185">Reference proteome</keyword>
<accession>A0A811P080</accession>
<keyword evidence="4 5" id="KW-0604">Photosystem II</keyword>
<dbReference type="PANTHER" id="PTHR34963">
    <property type="match status" value="1"/>
</dbReference>
<dbReference type="OrthoDB" id="1938621at2759"/>
<reference evidence="6" key="1">
    <citation type="submission" date="2020-10" db="EMBL/GenBank/DDBJ databases">
        <authorList>
            <person name="Han B."/>
            <person name="Lu T."/>
            <person name="Zhao Q."/>
            <person name="Huang X."/>
            <person name="Zhao Y."/>
        </authorList>
    </citation>
    <scope>NUCLEOTIDE SEQUENCE</scope>
</reference>
<dbReference type="InterPro" id="IPR005610">
    <property type="entry name" value="PSII_Psb28_class-1"/>
</dbReference>
<evidence type="ECO:0000256" key="3">
    <source>
        <dbReference type="ARBA" id="ARBA00023136"/>
    </source>
</evidence>
<dbReference type="EMBL" id="CAJGYO010000006">
    <property type="protein sequence ID" value="CAD6235012.1"/>
    <property type="molecule type" value="Genomic_DNA"/>
</dbReference>
<dbReference type="InterPro" id="IPR038676">
    <property type="entry name" value="Psb28_c1_sf"/>
</dbReference>
<evidence type="ECO:0000256" key="5">
    <source>
        <dbReference type="RuleBase" id="RU003509"/>
    </source>
</evidence>